<feature type="compositionally biased region" description="Polar residues" evidence="3">
    <location>
        <begin position="1800"/>
        <end position="1820"/>
    </location>
</feature>
<feature type="compositionally biased region" description="Low complexity" evidence="3">
    <location>
        <begin position="1887"/>
        <end position="1896"/>
    </location>
</feature>
<dbReference type="PROSITE" id="PS01186">
    <property type="entry name" value="EGF_2"/>
    <property type="match status" value="1"/>
</dbReference>
<name>T1KIE9_TETUR</name>
<feature type="compositionally biased region" description="Basic residues" evidence="3">
    <location>
        <begin position="1376"/>
        <end position="1385"/>
    </location>
</feature>
<feature type="region of interest" description="Disordered" evidence="3">
    <location>
        <begin position="1447"/>
        <end position="1534"/>
    </location>
</feature>
<dbReference type="HOGENOM" id="CLU_232356_0_0_1"/>
<evidence type="ECO:0008006" key="8">
    <source>
        <dbReference type="Google" id="ProtNLM"/>
    </source>
</evidence>
<dbReference type="Gene3D" id="2.60.120.290">
    <property type="entry name" value="Spermadhesin, CUB domain"/>
    <property type="match status" value="3"/>
</dbReference>
<feature type="compositionally biased region" description="Acidic residues" evidence="3">
    <location>
        <begin position="1451"/>
        <end position="1464"/>
    </location>
</feature>
<reference evidence="7" key="1">
    <citation type="submission" date="2011-08" db="EMBL/GenBank/DDBJ databases">
        <authorList>
            <person name="Rombauts S."/>
        </authorList>
    </citation>
    <scope>NUCLEOTIDE SEQUENCE</scope>
    <source>
        <strain evidence="7">London</strain>
    </source>
</reference>
<dbReference type="Pfam" id="PF00431">
    <property type="entry name" value="CUB"/>
    <property type="match status" value="2"/>
</dbReference>
<dbReference type="CDD" id="cd00054">
    <property type="entry name" value="EGF_CA"/>
    <property type="match status" value="2"/>
</dbReference>
<keyword evidence="2" id="KW-0245">EGF-like domain</keyword>
<dbReference type="InterPro" id="IPR016186">
    <property type="entry name" value="C-type_lectin-like/link_sf"/>
</dbReference>
<feature type="region of interest" description="Disordered" evidence="3">
    <location>
        <begin position="220"/>
        <end position="247"/>
    </location>
</feature>
<feature type="domain" description="EGF-like" evidence="5">
    <location>
        <begin position="967"/>
        <end position="1004"/>
    </location>
</feature>
<dbReference type="STRING" id="32264.T1KIE9"/>
<feature type="compositionally biased region" description="Polar residues" evidence="3">
    <location>
        <begin position="1710"/>
        <end position="1732"/>
    </location>
</feature>
<dbReference type="PROSITE" id="PS00022">
    <property type="entry name" value="EGF_1"/>
    <property type="match status" value="2"/>
</dbReference>
<dbReference type="PROSITE" id="PS50026">
    <property type="entry name" value="EGF_3"/>
    <property type="match status" value="2"/>
</dbReference>
<keyword evidence="1 2" id="KW-1015">Disulfide bond</keyword>
<protein>
    <recommendedName>
        <fullName evidence="8">Cubilin</fullName>
    </recommendedName>
</protein>
<evidence type="ECO:0000256" key="3">
    <source>
        <dbReference type="SAM" id="MobiDB-lite"/>
    </source>
</evidence>
<accession>T1KIE9</accession>
<feature type="compositionally biased region" description="Polar residues" evidence="3">
    <location>
        <begin position="2067"/>
        <end position="2083"/>
    </location>
</feature>
<evidence type="ECO:0000256" key="2">
    <source>
        <dbReference type="PROSITE-ProRule" id="PRU00076"/>
    </source>
</evidence>
<evidence type="ECO:0000259" key="4">
    <source>
        <dbReference type="PROSITE" id="PS01180"/>
    </source>
</evidence>
<dbReference type="GO" id="GO:0005615">
    <property type="term" value="C:extracellular space"/>
    <property type="evidence" value="ECO:0007669"/>
    <property type="project" value="TreeGrafter"/>
</dbReference>
<feature type="region of interest" description="Disordered" evidence="3">
    <location>
        <begin position="1701"/>
        <end position="1734"/>
    </location>
</feature>
<dbReference type="InterPro" id="IPR016187">
    <property type="entry name" value="CTDL_fold"/>
</dbReference>
<feature type="domain" description="EGF-like" evidence="5">
    <location>
        <begin position="927"/>
        <end position="965"/>
    </location>
</feature>
<feature type="disulfide bond" evidence="2">
    <location>
        <begin position="994"/>
        <end position="1003"/>
    </location>
</feature>
<dbReference type="InterPro" id="IPR000742">
    <property type="entry name" value="EGF"/>
</dbReference>
<dbReference type="InterPro" id="IPR000859">
    <property type="entry name" value="CUB_dom"/>
</dbReference>
<evidence type="ECO:0000256" key="1">
    <source>
        <dbReference type="ARBA" id="ARBA00023157"/>
    </source>
</evidence>
<feature type="region of interest" description="Disordered" evidence="3">
    <location>
        <begin position="1357"/>
        <end position="1405"/>
    </location>
</feature>
<dbReference type="GO" id="GO:0004252">
    <property type="term" value="F:serine-type endopeptidase activity"/>
    <property type="evidence" value="ECO:0007669"/>
    <property type="project" value="TreeGrafter"/>
</dbReference>
<feature type="compositionally biased region" description="Basic residues" evidence="3">
    <location>
        <begin position="1876"/>
        <end position="1886"/>
    </location>
</feature>
<feature type="compositionally biased region" description="Polar residues" evidence="3">
    <location>
        <begin position="2038"/>
        <end position="2047"/>
    </location>
</feature>
<dbReference type="Proteomes" id="UP000015104">
    <property type="component" value="Unassembled WGS sequence"/>
</dbReference>
<dbReference type="EMBL" id="CAEY01000112">
    <property type="status" value="NOT_ANNOTATED_CDS"/>
    <property type="molecule type" value="Genomic_DNA"/>
</dbReference>
<feature type="compositionally biased region" description="Basic and acidic residues" evidence="3">
    <location>
        <begin position="1127"/>
        <end position="1140"/>
    </location>
</feature>
<feature type="region of interest" description="Disordered" evidence="3">
    <location>
        <begin position="1990"/>
        <end position="2103"/>
    </location>
</feature>
<dbReference type="PANTHER" id="PTHR24255">
    <property type="entry name" value="COMPLEMENT COMPONENT 1, S SUBCOMPONENT-RELATED"/>
    <property type="match status" value="1"/>
</dbReference>
<evidence type="ECO:0000313" key="6">
    <source>
        <dbReference type="EnsemblMetazoa" id="tetur12g01120.1"/>
    </source>
</evidence>
<reference evidence="6" key="2">
    <citation type="submission" date="2015-06" db="UniProtKB">
        <authorList>
            <consortium name="EnsemblMetazoa"/>
        </authorList>
    </citation>
    <scope>IDENTIFICATION</scope>
</reference>
<dbReference type="InterPro" id="IPR035914">
    <property type="entry name" value="Sperma_CUB_dom_sf"/>
</dbReference>
<dbReference type="Gene3D" id="2.10.25.10">
    <property type="entry name" value="Laminin"/>
    <property type="match status" value="1"/>
</dbReference>
<dbReference type="PANTHER" id="PTHR24255:SF31">
    <property type="entry name" value="CUBILIN-LIKE PROTEIN"/>
    <property type="match status" value="1"/>
</dbReference>
<dbReference type="SMART" id="SM00181">
    <property type="entry name" value="EGF"/>
    <property type="match status" value="3"/>
</dbReference>
<evidence type="ECO:0000313" key="7">
    <source>
        <dbReference type="Proteomes" id="UP000015104"/>
    </source>
</evidence>
<feature type="compositionally biased region" description="Basic and acidic residues" evidence="3">
    <location>
        <begin position="2014"/>
        <end position="2033"/>
    </location>
</feature>
<comment type="caution">
    <text evidence="2">Lacks conserved residue(s) required for the propagation of feature annotation.</text>
</comment>
<sequence length="2103" mass="234831">MGSNIKYGKQPSDDGFSDQDCVEIRNKFKYASKGFGSTGDHYYWNDISCEARNAFICQVPINKQQNEGTVETKENPVNNILSCGKDIILSIQHNWEVLTTPGYPNPYPNNLNCTFTISSNDDYLVELIFTDFILEEGDPNCQYDYLNIRSYSNYLKSKSHNHHHESSLISSSHYCGDYNSKIKLLRTVGKHLRLDLVTDESHTYRGFRGEVRLLPDAVASRPASSSSSPKVTSSFSSSASPSNPESRTLCDDKMFQPFEGDCYLVSSYPEVSWTTARRICNDIDSEILVIRDYDDERRVIDFFTATNLDRFSSDLSRPVRAFWILQPKNSVFATQELLPSFEDEEGNSVVTGLINNRQRQQVSPFTSTSTTLSSNKNSSQFRSILAKGIKFGSSKTSNVWLSDKLVGETFGPTEMNEEYQENRKMCNIFSIDLSNRNIEYRSVECNHQAGYICKKKSVDLSEVRNLTLTNQINGSLDSPNYPGLYLNNLNYHVNITSLDRHSVIVIWFDVVEIEWQQECLYDYLEIIETSLGSKERICGLIESGDHLNNLTYFSKSPRVTIYFHTDYSNRGTGFKLNWRIIDPSWCSRPLTITSINKTGFIESPGYPNWSLPSLNCSFILVAPKDNLILLTLIDFNLGQAKRTLRDNRCRNRLSSNSEYLLLELDGTRNITLCGSIENKDLLTGQQFLSYDNTLKIHYQTRRRKFHNPFQNFRGFKFKYEIVTRLQTIPTILYLQANTFGRLTSMNYPHKAPSNLNYTVYLRTQVGFKIELRASRSSQMAITSNPCSPFSLFKDFSISLVDSYGSTDLNPPTPNIWSLCKLSKNGKNNLADYRTFISRFHTLKILISNLSPSNHETDSGHTFQLIYKTDSDPFLLNKTKFLARDYPVDSCIYNPCSSNGICVNRTTSSGQPISLCQCSAYWTGLFCHLTLCDLNVCSNNGVCKINFETNDYVCHCNRGFTGRNCRDSVGTCDRTNPCGDSGKCTLINGNPVCECPPWLEGRFCDKFRLHIHYKPLSQRMLEEPFWLGLITVAVVLALISLVYCLKKKFAEKIEKFFEEEIEKSKTLTAFGLTDMTSGGHRYSLTSNLGVSVNVTPVNRSPPLPRSRSSIIGRICKRGLRSSNAGHLSDSEVAHRKEKDDGYSDTELTSGTGGSGFGSSRRKFPPLLFFSSKSMGNSASGLVSSFERDEKSRILSSLVSGGLKSKERRMSLDDFIRLSESKIRSKKAALFDLRSGQQATQDSSSDAEQKLSPVSSRKSYDLFVNPQSSSSLSHAVMSARALSRLQFHAIRENSQEDQEYHETSMSEGYSPKLNSIIEVEHSKRLEKLMTQDSEVEGILTNIEHIQSISKSCLRLDKDANNGSSSGGSNGGLIARPRSSFRIKRSPSPRRPPSDLSSSSDSGSPNHITVPEIMVTRASVEYQDISDSELPPIPGPGRHSPTIITGYEIRIDSPDDDDNDNEGEELDVNGKGYHRNNNAGSPHGERRNEDSYIDSIDHGFCQDMDRNNDDRKHSLSPANESLAARRLSEPPCIPPEMRQNKAKNYKMESNRPSLESNGRKYSLELTVPQITINNDDGGQISHCHGLQPELKAVSAHTISESNLSTSGYSSFSSPGISRTNSSSPILDEIGGVDTNLQSVFIPESIDVPPGSISDGSGRVRLPNQQQPPHFKKSSNFGNFLTIPAVNYAPRNSSSVKRRIMKSRENLKCIGENSGPSSPRRSSMQDPLSPGTSSHGSLFMSEVVYGGPERLEPDSGSELSDVRVPPTLLAKRERLLAMKQIHKTIGVPPSSLRESRAQAIRNKSGLTKASSGSLLTSHIAQQRPRSPMMRVKPPIQRNPSWPGLIKSITTSSDSDETDMQMVAVDDYTFRELRSPGRSRFNRRLSSKKSVYHVSSKSSQSLCEPAMATSSSSSSSNKSNRASCGLGGNVNRHRPMTRTDSFPMRRYYGDQQQGVSGVRSKDKSSPISTSSSSSSESYLSTNDDELMATMHSTRSLNAYSPCPPSPRGVKSASPRGSLRRLDSERSGRGHGKSWYDRRAKLKSPSQSLPTTGDSEDADIIVQPRSRRKVSKMMTSPAINPSVSPNQGDSSDETWSESTILVRQIKKPD</sequence>
<dbReference type="eggNOG" id="KOG4292">
    <property type="taxonomic scope" value="Eukaryota"/>
</dbReference>
<evidence type="ECO:0000259" key="5">
    <source>
        <dbReference type="PROSITE" id="PS50026"/>
    </source>
</evidence>
<feature type="compositionally biased region" description="Low complexity" evidence="3">
    <location>
        <begin position="220"/>
        <end position="246"/>
    </location>
</feature>
<feature type="disulfide bond" evidence="2">
    <location>
        <begin position="955"/>
        <end position="964"/>
    </location>
</feature>
<feature type="domain" description="CUB" evidence="4">
    <location>
        <begin position="83"/>
        <end position="214"/>
    </location>
</feature>
<proteinExistence type="predicted"/>
<organism evidence="6 7">
    <name type="scientific">Tetranychus urticae</name>
    <name type="common">Two-spotted spider mite</name>
    <dbReference type="NCBI Taxonomy" id="32264"/>
    <lineage>
        <taxon>Eukaryota</taxon>
        <taxon>Metazoa</taxon>
        <taxon>Ecdysozoa</taxon>
        <taxon>Arthropoda</taxon>
        <taxon>Chelicerata</taxon>
        <taxon>Arachnida</taxon>
        <taxon>Acari</taxon>
        <taxon>Acariformes</taxon>
        <taxon>Trombidiformes</taxon>
        <taxon>Prostigmata</taxon>
        <taxon>Eleutherengona</taxon>
        <taxon>Raphignathae</taxon>
        <taxon>Tetranychoidea</taxon>
        <taxon>Tetranychidae</taxon>
        <taxon>Tetranychus</taxon>
    </lineage>
</organism>
<feature type="region of interest" description="Disordered" evidence="3">
    <location>
        <begin position="1800"/>
        <end position="1840"/>
    </location>
</feature>
<feature type="compositionally biased region" description="Basic and acidic residues" evidence="3">
    <location>
        <begin position="1500"/>
        <end position="1510"/>
    </location>
</feature>
<dbReference type="EnsemblMetazoa" id="tetur12g01120.1">
    <property type="protein sequence ID" value="tetur12g01120.1"/>
    <property type="gene ID" value="tetur12g01120"/>
</dbReference>
<dbReference type="CDD" id="cd00041">
    <property type="entry name" value="CUB"/>
    <property type="match status" value="3"/>
</dbReference>
<dbReference type="SMART" id="SM00042">
    <property type="entry name" value="CUB"/>
    <property type="match status" value="3"/>
</dbReference>
<feature type="compositionally biased region" description="Low complexity" evidence="3">
    <location>
        <begin position="1960"/>
        <end position="1975"/>
    </location>
</feature>
<feature type="region of interest" description="Disordered" evidence="3">
    <location>
        <begin position="1876"/>
        <end position="1975"/>
    </location>
</feature>
<dbReference type="SUPFAM" id="SSF49854">
    <property type="entry name" value="Spermadhesin, CUB domain"/>
    <property type="match status" value="3"/>
</dbReference>
<dbReference type="SUPFAM" id="SSF56436">
    <property type="entry name" value="C-type lectin-like"/>
    <property type="match status" value="1"/>
</dbReference>
<feature type="domain" description="CUB" evidence="4">
    <location>
        <begin position="586"/>
        <end position="722"/>
    </location>
</feature>
<feature type="compositionally biased region" description="Low complexity" evidence="3">
    <location>
        <begin position="1391"/>
        <end position="1402"/>
    </location>
</feature>
<dbReference type="Gene3D" id="3.10.100.10">
    <property type="entry name" value="Mannose-Binding Protein A, subunit A"/>
    <property type="match status" value="2"/>
</dbReference>
<feature type="disulfide bond" evidence="2">
    <location>
        <begin position="936"/>
        <end position="953"/>
    </location>
</feature>
<dbReference type="eggNOG" id="KOG1219">
    <property type="taxonomic scope" value="Eukaryota"/>
</dbReference>
<feature type="domain" description="CUB" evidence="4">
    <location>
        <begin position="464"/>
        <end position="581"/>
    </location>
</feature>
<dbReference type="PROSITE" id="PS01180">
    <property type="entry name" value="CUB"/>
    <property type="match status" value="3"/>
</dbReference>
<keyword evidence="7" id="KW-1185">Reference proteome</keyword>
<feature type="region of interest" description="Disordered" evidence="3">
    <location>
        <begin position="1121"/>
        <end position="1157"/>
    </location>
</feature>
<dbReference type="SUPFAM" id="SSF57196">
    <property type="entry name" value="EGF/Laminin"/>
    <property type="match status" value="2"/>
</dbReference>